<name>A0A0E9TE53_ANGAN</name>
<reference evidence="2" key="1">
    <citation type="submission" date="2014-11" db="EMBL/GenBank/DDBJ databases">
        <authorList>
            <person name="Amaro Gonzalez C."/>
        </authorList>
    </citation>
    <scope>NUCLEOTIDE SEQUENCE</scope>
</reference>
<accession>A0A0E9TE53</accession>
<dbReference type="EMBL" id="GBXM01056721">
    <property type="protein sequence ID" value="JAH51856.1"/>
    <property type="molecule type" value="Transcribed_RNA"/>
</dbReference>
<organism evidence="2">
    <name type="scientific">Anguilla anguilla</name>
    <name type="common">European freshwater eel</name>
    <name type="synonym">Muraena anguilla</name>
    <dbReference type="NCBI Taxonomy" id="7936"/>
    <lineage>
        <taxon>Eukaryota</taxon>
        <taxon>Metazoa</taxon>
        <taxon>Chordata</taxon>
        <taxon>Craniata</taxon>
        <taxon>Vertebrata</taxon>
        <taxon>Euteleostomi</taxon>
        <taxon>Actinopterygii</taxon>
        <taxon>Neopterygii</taxon>
        <taxon>Teleostei</taxon>
        <taxon>Anguilliformes</taxon>
        <taxon>Anguillidae</taxon>
        <taxon>Anguilla</taxon>
    </lineage>
</organism>
<protein>
    <submittedName>
        <fullName evidence="2">Uncharacterized protein</fullName>
    </submittedName>
</protein>
<evidence type="ECO:0000313" key="2">
    <source>
        <dbReference type="EMBL" id="JAH51856.1"/>
    </source>
</evidence>
<evidence type="ECO:0000256" key="1">
    <source>
        <dbReference type="SAM" id="MobiDB-lite"/>
    </source>
</evidence>
<sequence>MKDLSTERSGIQGQKPGRKT</sequence>
<proteinExistence type="predicted"/>
<dbReference type="AlphaFoldDB" id="A0A0E9TE53"/>
<reference evidence="2" key="2">
    <citation type="journal article" date="2015" name="Fish Shellfish Immunol.">
        <title>Early steps in the European eel (Anguilla anguilla)-Vibrio vulnificus interaction in the gills: Role of the RtxA13 toxin.</title>
        <authorList>
            <person name="Callol A."/>
            <person name="Pajuelo D."/>
            <person name="Ebbesson L."/>
            <person name="Teles M."/>
            <person name="MacKenzie S."/>
            <person name="Amaro C."/>
        </authorList>
    </citation>
    <scope>NUCLEOTIDE SEQUENCE</scope>
</reference>
<feature type="region of interest" description="Disordered" evidence="1">
    <location>
        <begin position="1"/>
        <end position="20"/>
    </location>
</feature>